<dbReference type="PROSITE" id="PS00662">
    <property type="entry name" value="T2SP_E"/>
    <property type="match status" value="1"/>
</dbReference>
<organism evidence="5 6">
    <name type="scientific">Kaistia hirudinis</name>
    <dbReference type="NCBI Taxonomy" id="1293440"/>
    <lineage>
        <taxon>Bacteria</taxon>
        <taxon>Pseudomonadati</taxon>
        <taxon>Pseudomonadota</taxon>
        <taxon>Alphaproteobacteria</taxon>
        <taxon>Hyphomicrobiales</taxon>
        <taxon>Kaistiaceae</taxon>
        <taxon>Kaistia</taxon>
    </lineage>
</organism>
<accession>A0A840ALD8</accession>
<dbReference type="SMART" id="SM00382">
    <property type="entry name" value="AAA"/>
    <property type="match status" value="1"/>
</dbReference>
<dbReference type="GO" id="GO:0005886">
    <property type="term" value="C:plasma membrane"/>
    <property type="evidence" value="ECO:0007669"/>
    <property type="project" value="TreeGrafter"/>
</dbReference>
<comment type="similarity">
    <text evidence="1">Belongs to the GSP E family.</text>
</comment>
<gene>
    <name evidence="5" type="ORF">GGR25_001073</name>
</gene>
<evidence type="ECO:0000256" key="1">
    <source>
        <dbReference type="ARBA" id="ARBA00006611"/>
    </source>
</evidence>
<dbReference type="EMBL" id="JACIDS010000002">
    <property type="protein sequence ID" value="MBB3930034.1"/>
    <property type="molecule type" value="Genomic_DNA"/>
</dbReference>
<evidence type="ECO:0000256" key="3">
    <source>
        <dbReference type="ARBA" id="ARBA00022840"/>
    </source>
</evidence>
<keyword evidence="3" id="KW-0067">ATP-binding</keyword>
<dbReference type="Proteomes" id="UP000553963">
    <property type="component" value="Unassembled WGS sequence"/>
</dbReference>
<dbReference type="AlphaFoldDB" id="A0A840ALD8"/>
<proteinExistence type="inferred from homology"/>
<dbReference type="InterPro" id="IPR001482">
    <property type="entry name" value="T2SS/T4SS_dom"/>
</dbReference>
<dbReference type="Gene3D" id="3.30.450.90">
    <property type="match status" value="1"/>
</dbReference>
<dbReference type="GO" id="GO:0016887">
    <property type="term" value="F:ATP hydrolysis activity"/>
    <property type="evidence" value="ECO:0007669"/>
    <property type="project" value="TreeGrafter"/>
</dbReference>
<dbReference type="GO" id="GO:0005524">
    <property type="term" value="F:ATP binding"/>
    <property type="evidence" value="ECO:0007669"/>
    <property type="project" value="UniProtKB-KW"/>
</dbReference>
<comment type="caution">
    <text evidence="5">The sequence shown here is derived from an EMBL/GenBank/DDBJ whole genome shotgun (WGS) entry which is preliminary data.</text>
</comment>
<evidence type="ECO:0000313" key="6">
    <source>
        <dbReference type="Proteomes" id="UP000553963"/>
    </source>
</evidence>
<evidence type="ECO:0000259" key="4">
    <source>
        <dbReference type="PROSITE" id="PS00662"/>
    </source>
</evidence>
<feature type="domain" description="Bacterial type II secretion system protein E" evidence="4">
    <location>
        <begin position="275"/>
        <end position="289"/>
    </location>
</feature>
<keyword evidence="6" id="KW-1185">Reference proteome</keyword>
<dbReference type="PANTHER" id="PTHR30258:SF2">
    <property type="entry name" value="COMG OPERON PROTEIN 1"/>
    <property type="match status" value="1"/>
</dbReference>
<name>A0A840ALD8_9HYPH</name>
<evidence type="ECO:0000256" key="2">
    <source>
        <dbReference type="ARBA" id="ARBA00022741"/>
    </source>
</evidence>
<evidence type="ECO:0000313" key="5">
    <source>
        <dbReference type="EMBL" id="MBB3930034.1"/>
    </source>
</evidence>
<dbReference type="Gene3D" id="3.40.50.300">
    <property type="entry name" value="P-loop containing nucleotide triphosphate hydrolases"/>
    <property type="match status" value="1"/>
</dbReference>
<dbReference type="CDD" id="cd01129">
    <property type="entry name" value="PulE-GspE-like"/>
    <property type="match status" value="1"/>
</dbReference>
<keyword evidence="2" id="KW-0547">Nucleotide-binding</keyword>
<dbReference type="Pfam" id="PF00437">
    <property type="entry name" value="T2SSE"/>
    <property type="match status" value="1"/>
</dbReference>
<protein>
    <submittedName>
        <fullName evidence="5">General secretion pathway protein E</fullName>
    </submittedName>
</protein>
<sequence length="455" mass="48780">MAVEDPLDAFAPAALAAKLGRPVERVLIRTSLLEALLQPSDGQAPTDGQRNFAATDEGIGHDLDRLRDLASDEPVIRFVNAMIDRAVDLRASDIHVTRTSHGSRLRYRIDGVLRDMEPPPAGMHAAVISRVKIMSGLDIAERRLPQDGRTRVSFRGRELDLRVATMPHAHGEGVVLRLLDRTAVPLDLRTLGLSPHVVTPLSAALERPNGIVLVTGPTGSGKSTTLYAALRTIQGPSKNIVTVEDPIEHYLDGISQIQVSRQIGFDFANVLRAILRQDPDVIMIGEIRDRETAIVAVQAALTGHLVLATVHTNSAAGALPRLVDMGVEPFLLASCLRGVLSQRLVRTLCPQCRQPAAFRADDPMAAPGSIADAFEARGCAHCAQTGFKGRSAIAEFLPAADEIRDALLRGADAATIDAAGRRHGLIPLIEDGRDKVREGVTTTAELLRVSGDDGG</sequence>
<dbReference type="SUPFAM" id="SSF52540">
    <property type="entry name" value="P-loop containing nucleoside triphosphate hydrolases"/>
    <property type="match status" value="1"/>
</dbReference>
<dbReference type="InterPro" id="IPR003593">
    <property type="entry name" value="AAA+_ATPase"/>
</dbReference>
<dbReference type="InterPro" id="IPR027417">
    <property type="entry name" value="P-loop_NTPase"/>
</dbReference>
<reference evidence="5 6" key="1">
    <citation type="submission" date="2020-08" db="EMBL/GenBank/DDBJ databases">
        <title>Genomic Encyclopedia of Type Strains, Phase IV (KMG-IV): sequencing the most valuable type-strain genomes for metagenomic binning, comparative biology and taxonomic classification.</title>
        <authorList>
            <person name="Goeker M."/>
        </authorList>
    </citation>
    <scope>NUCLEOTIDE SEQUENCE [LARGE SCALE GENOMIC DNA]</scope>
    <source>
        <strain evidence="5 6">DSM 25966</strain>
    </source>
</reference>
<dbReference type="PANTHER" id="PTHR30258">
    <property type="entry name" value="TYPE II SECRETION SYSTEM PROTEIN GSPE-RELATED"/>
    <property type="match status" value="1"/>
</dbReference>